<keyword evidence="6" id="KW-0694">RNA-binding</keyword>
<dbReference type="Pfam" id="PF07927">
    <property type="entry name" value="HicA_toxin"/>
    <property type="match status" value="1"/>
</dbReference>
<evidence type="ECO:0000256" key="3">
    <source>
        <dbReference type="ARBA" id="ARBA00022722"/>
    </source>
</evidence>
<dbReference type="GO" id="GO:0016787">
    <property type="term" value="F:hydrolase activity"/>
    <property type="evidence" value="ECO:0007669"/>
    <property type="project" value="UniProtKB-KW"/>
</dbReference>
<dbReference type="GO" id="GO:0004519">
    <property type="term" value="F:endonuclease activity"/>
    <property type="evidence" value="ECO:0007669"/>
    <property type="project" value="UniProtKB-KW"/>
</dbReference>
<keyword evidence="7" id="KW-0346">Stress response</keyword>
<name>A0A1G2DAZ5_9BACT</name>
<proteinExistence type="inferred from homology"/>
<evidence type="ECO:0000256" key="5">
    <source>
        <dbReference type="ARBA" id="ARBA00022801"/>
    </source>
</evidence>
<evidence type="ECO:0000256" key="6">
    <source>
        <dbReference type="ARBA" id="ARBA00022884"/>
    </source>
</evidence>
<gene>
    <name evidence="8" type="ORF">A3C93_03030</name>
</gene>
<dbReference type="EMBL" id="MHLO01000049">
    <property type="protein sequence ID" value="OGZ10642.1"/>
    <property type="molecule type" value="Genomic_DNA"/>
</dbReference>
<dbReference type="Proteomes" id="UP000178636">
    <property type="component" value="Unassembled WGS sequence"/>
</dbReference>
<dbReference type="Gene3D" id="3.30.920.30">
    <property type="entry name" value="Hypothetical protein"/>
    <property type="match status" value="1"/>
</dbReference>
<evidence type="ECO:0000313" key="9">
    <source>
        <dbReference type="Proteomes" id="UP000178636"/>
    </source>
</evidence>
<keyword evidence="5" id="KW-0378">Hydrolase</keyword>
<accession>A0A1G2DAZ5</accession>
<comment type="caution">
    <text evidence="8">The sequence shown here is derived from an EMBL/GenBank/DDBJ whole genome shotgun (WGS) entry which is preliminary data.</text>
</comment>
<evidence type="ECO:0008006" key="10">
    <source>
        <dbReference type="Google" id="ProtNLM"/>
    </source>
</evidence>
<reference evidence="8 9" key="1">
    <citation type="journal article" date="2016" name="Nat. Commun.">
        <title>Thousands of microbial genomes shed light on interconnected biogeochemical processes in an aquifer system.</title>
        <authorList>
            <person name="Anantharaman K."/>
            <person name="Brown C.T."/>
            <person name="Hug L.A."/>
            <person name="Sharon I."/>
            <person name="Castelle C.J."/>
            <person name="Probst A.J."/>
            <person name="Thomas B.C."/>
            <person name="Singh A."/>
            <person name="Wilkins M.J."/>
            <person name="Karaoz U."/>
            <person name="Brodie E.L."/>
            <person name="Williams K.H."/>
            <person name="Hubbard S.S."/>
            <person name="Banfield J.F."/>
        </authorList>
    </citation>
    <scope>NUCLEOTIDE SEQUENCE [LARGE SCALE GENOMIC DNA]</scope>
</reference>
<evidence type="ECO:0000313" key="8">
    <source>
        <dbReference type="EMBL" id="OGZ10642.1"/>
    </source>
</evidence>
<keyword evidence="2" id="KW-1277">Toxin-antitoxin system</keyword>
<evidence type="ECO:0000256" key="7">
    <source>
        <dbReference type="ARBA" id="ARBA00023016"/>
    </source>
</evidence>
<organism evidence="8 9">
    <name type="scientific">Candidatus Lloydbacteria bacterium RIFCSPHIGHO2_02_FULL_54_17</name>
    <dbReference type="NCBI Taxonomy" id="1798664"/>
    <lineage>
        <taxon>Bacteria</taxon>
        <taxon>Candidatus Lloydiibacteriota</taxon>
    </lineage>
</organism>
<protein>
    <recommendedName>
        <fullName evidence="10">Addiction module toxin, HicA family</fullName>
    </recommendedName>
</protein>
<dbReference type="STRING" id="1798664.A3C93_03030"/>
<evidence type="ECO:0000256" key="1">
    <source>
        <dbReference type="ARBA" id="ARBA00006620"/>
    </source>
</evidence>
<keyword evidence="4" id="KW-0255">Endonuclease</keyword>
<evidence type="ECO:0000256" key="2">
    <source>
        <dbReference type="ARBA" id="ARBA00022649"/>
    </source>
</evidence>
<comment type="similarity">
    <text evidence="1">Belongs to the HicA mRNA interferase family.</text>
</comment>
<evidence type="ECO:0000256" key="4">
    <source>
        <dbReference type="ARBA" id="ARBA00022759"/>
    </source>
</evidence>
<sequence length="75" mass="8936">MPKLGVIHWKKFERFLFAVGCQFSREEGDHRIYWKRGLKRPIVIPRDSLPPFIVLNNLRTLGISRDKYLEIIRGL</sequence>
<dbReference type="InterPro" id="IPR038570">
    <property type="entry name" value="HicA_sf"/>
</dbReference>
<dbReference type="GO" id="GO:0003729">
    <property type="term" value="F:mRNA binding"/>
    <property type="evidence" value="ECO:0007669"/>
    <property type="project" value="InterPro"/>
</dbReference>
<dbReference type="AlphaFoldDB" id="A0A1G2DAZ5"/>
<dbReference type="InterPro" id="IPR012933">
    <property type="entry name" value="HicA_mRNA_interferase"/>
</dbReference>
<dbReference type="SUPFAM" id="SSF54786">
    <property type="entry name" value="YcfA/nrd intein domain"/>
    <property type="match status" value="1"/>
</dbReference>
<keyword evidence="3" id="KW-0540">Nuclease</keyword>